<dbReference type="SUPFAM" id="SSF52540">
    <property type="entry name" value="P-loop containing nucleoside triphosphate hydrolases"/>
    <property type="match status" value="1"/>
</dbReference>
<dbReference type="InterPro" id="IPR001806">
    <property type="entry name" value="Small_GTPase"/>
</dbReference>
<accession>A0A067PR99</accession>
<dbReference type="PROSITE" id="PS51419">
    <property type="entry name" value="RAB"/>
    <property type="match status" value="1"/>
</dbReference>
<dbReference type="Gene3D" id="3.40.50.300">
    <property type="entry name" value="P-loop containing nucleotide triphosphate hydrolases"/>
    <property type="match status" value="1"/>
</dbReference>
<dbReference type="PRINTS" id="PR00449">
    <property type="entry name" value="RASTRNSFRMNG"/>
</dbReference>
<dbReference type="Proteomes" id="UP000027265">
    <property type="component" value="Unassembled WGS sequence"/>
</dbReference>
<dbReference type="PANTHER" id="PTHR24072">
    <property type="entry name" value="RHO FAMILY GTPASE"/>
    <property type="match status" value="1"/>
</dbReference>
<feature type="compositionally biased region" description="Polar residues" evidence="3">
    <location>
        <begin position="303"/>
        <end position="317"/>
    </location>
</feature>
<dbReference type="InParanoid" id="A0A067PR99"/>
<keyword evidence="2" id="KW-0342">GTP-binding</keyword>
<keyword evidence="1" id="KW-0547">Nucleotide-binding</keyword>
<organism evidence="4 5">
    <name type="scientific">Jaapia argillacea MUCL 33604</name>
    <dbReference type="NCBI Taxonomy" id="933084"/>
    <lineage>
        <taxon>Eukaryota</taxon>
        <taxon>Fungi</taxon>
        <taxon>Dikarya</taxon>
        <taxon>Basidiomycota</taxon>
        <taxon>Agaricomycotina</taxon>
        <taxon>Agaricomycetes</taxon>
        <taxon>Agaricomycetidae</taxon>
        <taxon>Jaapiales</taxon>
        <taxon>Jaapiaceae</taxon>
        <taxon>Jaapia</taxon>
    </lineage>
</organism>
<gene>
    <name evidence="4" type="ORF">JAAARDRAFT_207593</name>
</gene>
<evidence type="ECO:0000313" key="4">
    <source>
        <dbReference type="EMBL" id="KDQ57294.1"/>
    </source>
</evidence>
<dbReference type="GO" id="GO:0007264">
    <property type="term" value="P:small GTPase-mediated signal transduction"/>
    <property type="evidence" value="ECO:0007669"/>
    <property type="project" value="InterPro"/>
</dbReference>
<dbReference type="SMART" id="SM00174">
    <property type="entry name" value="RHO"/>
    <property type="match status" value="1"/>
</dbReference>
<dbReference type="InterPro" id="IPR003578">
    <property type="entry name" value="Small_GTPase_Rho"/>
</dbReference>
<keyword evidence="5" id="KW-1185">Reference proteome</keyword>
<dbReference type="EMBL" id="KL197720">
    <property type="protein sequence ID" value="KDQ57294.1"/>
    <property type="molecule type" value="Genomic_DNA"/>
</dbReference>
<dbReference type="Pfam" id="PF00071">
    <property type="entry name" value="Ras"/>
    <property type="match status" value="1"/>
</dbReference>
<dbReference type="InterPro" id="IPR027417">
    <property type="entry name" value="P-loop_NTPase"/>
</dbReference>
<dbReference type="SMART" id="SM00173">
    <property type="entry name" value="RAS"/>
    <property type="match status" value="1"/>
</dbReference>
<dbReference type="OrthoDB" id="8830751at2759"/>
<dbReference type="GO" id="GO:0005525">
    <property type="term" value="F:GTP binding"/>
    <property type="evidence" value="ECO:0007669"/>
    <property type="project" value="UniProtKB-KW"/>
</dbReference>
<dbReference type="PROSITE" id="PS51421">
    <property type="entry name" value="RAS"/>
    <property type="match status" value="1"/>
</dbReference>
<dbReference type="GO" id="GO:0003924">
    <property type="term" value="F:GTPase activity"/>
    <property type="evidence" value="ECO:0007669"/>
    <property type="project" value="InterPro"/>
</dbReference>
<reference evidence="5" key="1">
    <citation type="journal article" date="2014" name="Proc. Natl. Acad. Sci. U.S.A.">
        <title>Extensive sampling of basidiomycete genomes demonstrates inadequacy of the white-rot/brown-rot paradigm for wood decay fungi.</title>
        <authorList>
            <person name="Riley R."/>
            <person name="Salamov A.A."/>
            <person name="Brown D.W."/>
            <person name="Nagy L.G."/>
            <person name="Floudas D."/>
            <person name="Held B.W."/>
            <person name="Levasseur A."/>
            <person name="Lombard V."/>
            <person name="Morin E."/>
            <person name="Otillar R."/>
            <person name="Lindquist E.A."/>
            <person name="Sun H."/>
            <person name="LaButti K.M."/>
            <person name="Schmutz J."/>
            <person name="Jabbour D."/>
            <person name="Luo H."/>
            <person name="Baker S.E."/>
            <person name="Pisabarro A.G."/>
            <person name="Walton J.D."/>
            <person name="Blanchette R.A."/>
            <person name="Henrissat B."/>
            <person name="Martin F."/>
            <person name="Cullen D."/>
            <person name="Hibbett D.S."/>
            <person name="Grigoriev I.V."/>
        </authorList>
    </citation>
    <scope>NUCLEOTIDE SEQUENCE [LARGE SCALE GENOMIC DNA]</scope>
    <source>
        <strain evidence="5">MUCL 33604</strain>
    </source>
</reference>
<dbReference type="STRING" id="933084.A0A067PR99"/>
<dbReference type="HOGENOM" id="CLU_806676_0_0_1"/>
<protein>
    <submittedName>
        <fullName evidence="4">Uncharacterized protein</fullName>
    </submittedName>
</protein>
<evidence type="ECO:0000313" key="5">
    <source>
        <dbReference type="Proteomes" id="UP000027265"/>
    </source>
</evidence>
<dbReference type="PROSITE" id="PS51420">
    <property type="entry name" value="RHO"/>
    <property type="match status" value="1"/>
</dbReference>
<sequence length="344" mass="38328">MAPLTKPSHNRYAVLVGPVACGKTSLLQEWSSPGSNSRTWAALSDPSLRPASVHSTDTKYTPTLASVESHTIRDVKRPRTNLIVRDTEGLEEYDCWRPHYYRNACVVVFCFAIDDREKFDGLQEGLLQRVKEDSKGIPMLLVGCKRDLRRDRETIEALKKKGLRPVASDEGIQLARAIGALHYFECSAKSGDGVKEVSDYALRHGFESSLTQTLRSIARIFRSASPLPAELQALKQAQKVLLEAQQTRPHRHTTRVNRRDRPLPRLPTDDRSPSPVISSFTTTTYSILGTDDTLSDAAPPSLNDPTTRNSFPSFPSDSLTDIPYSALASGRWRSPLGSFQQRSH</sequence>
<feature type="compositionally biased region" description="Basic and acidic residues" evidence="3">
    <location>
        <begin position="257"/>
        <end position="272"/>
    </location>
</feature>
<name>A0A067PR99_9AGAM</name>
<evidence type="ECO:0000256" key="3">
    <source>
        <dbReference type="SAM" id="MobiDB-lite"/>
    </source>
</evidence>
<proteinExistence type="predicted"/>
<evidence type="ECO:0000256" key="1">
    <source>
        <dbReference type="ARBA" id="ARBA00022741"/>
    </source>
</evidence>
<feature type="region of interest" description="Disordered" evidence="3">
    <location>
        <begin position="291"/>
        <end position="317"/>
    </location>
</feature>
<evidence type="ECO:0000256" key="2">
    <source>
        <dbReference type="ARBA" id="ARBA00023134"/>
    </source>
</evidence>
<feature type="region of interest" description="Disordered" evidence="3">
    <location>
        <begin position="243"/>
        <end position="278"/>
    </location>
</feature>
<dbReference type="AlphaFoldDB" id="A0A067PR99"/>
<dbReference type="SMART" id="SM00175">
    <property type="entry name" value="RAB"/>
    <property type="match status" value="1"/>
</dbReference>